<dbReference type="InterPro" id="IPR032675">
    <property type="entry name" value="LRR_dom_sf"/>
</dbReference>
<dbReference type="AlphaFoldDB" id="A0A5N6NDV8"/>
<dbReference type="Gene3D" id="3.80.10.10">
    <property type="entry name" value="Ribonuclease Inhibitor"/>
    <property type="match status" value="1"/>
</dbReference>
<name>A0A5N6NDV8_9ASTR</name>
<comment type="caution">
    <text evidence="1">The sequence shown here is derived from an EMBL/GenBank/DDBJ whole genome shotgun (WGS) entry which is preliminary data.</text>
</comment>
<protein>
    <submittedName>
        <fullName evidence="1">Uncharacterized protein</fullName>
    </submittedName>
</protein>
<sequence>MRVEYEAIRRMSSIRRMRADSAELIRPQLPFGRSEGFGNLRSVDFELKSNRIKSQSSDTTLLDRSGARKQSESNRKLLDSLWNSAESYSRVFQSKPTETVVIQGYFTMSQLTGLKVLKLSLCDNLVELPDLPSSLVILNASYCKSLTTIGNCHRNCKWLSHVSLNETNILNGGERLLQSMLEGEAIEHGSMILLLLGVKIPMGFRSPLLRGRRYTLQLPENWLDDFSGYLMCAVSKNFLIWIDFFKISVKQALSGVSSEDEVVWKEVMVIGLHRCGELYISELDILARETQYRLSLTKMTEIISNIGSAYQAATNLAVTQQIQLNCDLVAISRLLNAALFSDRINILRSHQILDDYKHNQVKTVSTQNSKNSNSRKPVPQILSSVRIEINRSLVAIYDIASEKDLKKFISAMWIVKMSK</sequence>
<dbReference type="Proteomes" id="UP000326396">
    <property type="component" value="Linkage Group LG2"/>
</dbReference>
<reference evidence="1 2" key="1">
    <citation type="submission" date="2019-05" db="EMBL/GenBank/DDBJ databases">
        <title>Mikania micrantha, genome provides insights into the molecular mechanism of rapid growth.</title>
        <authorList>
            <person name="Liu B."/>
        </authorList>
    </citation>
    <scope>NUCLEOTIDE SEQUENCE [LARGE SCALE GENOMIC DNA]</scope>
    <source>
        <strain evidence="1">NLD-2019</strain>
        <tissue evidence="1">Leaf</tissue>
    </source>
</reference>
<evidence type="ECO:0000313" key="1">
    <source>
        <dbReference type="EMBL" id="KAD4585158.1"/>
    </source>
</evidence>
<dbReference type="EMBL" id="SZYD01000012">
    <property type="protein sequence ID" value="KAD4585158.1"/>
    <property type="molecule type" value="Genomic_DNA"/>
</dbReference>
<organism evidence="1 2">
    <name type="scientific">Mikania micrantha</name>
    <name type="common">bitter vine</name>
    <dbReference type="NCBI Taxonomy" id="192012"/>
    <lineage>
        <taxon>Eukaryota</taxon>
        <taxon>Viridiplantae</taxon>
        <taxon>Streptophyta</taxon>
        <taxon>Embryophyta</taxon>
        <taxon>Tracheophyta</taxon>
        <taxon>Spermatophyta</taxon>
        <taxon>Magnoliopsida</taxon>
        <taxon>eudicotyledons</taxon>
        <taxon>Gunneridae</taxon>
        <taxon>Pentapetalae</taxon>
        <taxon>asterids</taxon>
        <taxon>campanulids</taxon>
        <taxon>Asterales</taxon>
        <taxon>Asteraceae</taxon>
        <taxon>Asteroideae</taxon>
        <taxon>Heliantheae alliance</taxon>
        <taxon>Eupatorieae</taxon>
        <taxon>Mikania</taxon>
    </lineage>
</organism>
<keyword evidence="2" id="KW-1185">Reference proteome</keyword>
<evidence type="ECO:0000313" key="2">
    <source>
        <dbReference type="Proteomes" id="UP000326396"/>
    </source>
</evidence>
<gene>
    <name evidence="1" type="ORF">E3N88_22759</name>
</gene>
<proteinExistence type="predicted"/>
<dbReference type="SUPFAM" id="SSF52058">
    <property type="entry name" value="L domain-like"/>
    <property type="match status" value="1"/>
</dbReference>
<accession>A0A5N6NDV8</accession>
<dbReference type="OrthoDB" id="1303433at2759"/>